<dbReference type="EMBL" id="QMDX01000001">
    <property type="protein sequence ID" value="TSD16081.1"/>
    <property type="molecule type" value="Genomic_DNA"/>
</dbReference>
<reference evidence="1 2" key="1">
    <citation type="submission" date="2018-06" db="EMBL/GenBank/DDBJ databases">
        <title>Natronomonas sp. F16-60 a new haloarchaeon isolated from a solar saltern of Isla Cristina, Huelva, Spain.</title>
        <authorList>
            <person name="Duran-Viseras A."/>
            <person name="Sanchez-Porro C."/>
            <person name="Ventosa A."/>
        </authorList>
    </citation>
    <scope>NUCLEOTIDE SEQUENCE [LARGE SCALE GENOMIC DNA]</scope>
    <source>
        <strain evidence="1 2">F16-60</strain>
    </source>
</reference>
<name>A0A554NFC0_9EURY</name>
<comment type="caution">
    <text evidence="1">The sequence shown here is derived from an EMBL/GenBank/DDBJ whole genome shotgun (WGS) entry which is preliminary data.</text>
</comment>
<dbReference type="Proteomes" id="UP000319894">
    <property type="component" value="Unassembled WGS sequence"/>
</dbReference>
<keyword evidence="2" id="KW-1185">Reference proteome</keyword>
<dbReference type="InParanoid" id="A0A554NFC0"/>
<evidence type="ECO:0000313" key="1">
    <source>
        <dbReference type="EMBL" id="TSD16081.1"/>
    </source>
</evidence>
<dbReference type="InterPro" id="IPR043899">
    <property type="entry name" value="DUF5789"/>
</dbReference>
<dbReference type="RefSeq" id="WP_144260563.1">
    <property type="nucleotide sequence ID" value="NZ_QMDX01000001.1"/>
</dbReference>
<dbReference type="AlphaFoldDB" id="A0A554NFC0"/>
<proteinExistence type="predicted"/>
<evidence type="ECO:0000313" key="2">
    <source>
        <dbReference type="Proteomes" id="UP000319894"/>
    </source>
</evidence>
<dbReference type="Pfam" id="PF19102">
    <property type="entry name" value="DUF5789"/>
    <property type="match status" value="1"/>
</dbReference>
<protein>
    <submittedName>
        <fullName evidence="1">Uncharacterized protein</fullName>
    </submittedName>
</protein>
<dbReference type="OrthoDB" id="317711at2157"/>
<organism evidence="1 2">
    <name type="scientific">Haloglomus irregulare</name>
    <dbReference type="NCBI Taxonomy" id="2234134"/>
    <lineage>
        <taxon>Archaea</taxon>
        <taxon>Methanobacteriati</taxon>
        <taxon>Methanobacteriota</taxon>
        <taxon>Stenosarchaea group</taxon>
        <taxon>Halobacteria</taxon>
        <taxon>Halobacteriales</taxon>
        <taxon>Natronomonadaceae</taxon>
        <taxon>Haloglomus</taxon>
    </lineage>
</organism>
<accession>A0A554NFC0</accession>
<gene>
    <name evidence="1" type="ORF">DP107_02580</name>
</gene>
<sequence length="109" mass="11873">MGVRPPQNDDGDEPETISFGIAALDAHLERADVEFPVGAETLLEELGDPEVAYDAAGSTVALSDVLDEIHLQQFESEQELLNALHPVFEAYRERAGNSILGQLRALLPF</sequence>